<keyword evidence="2" id="KW-0812">Transmembrane</keyword>
<keyword evidence="4" id="KW-1185">Reference proteome</keyword>
<keyword evidence="2" id="KW-1133">Transmembrane helix</keyword>
<evidence type="ECO:0000256" key="2">
    <source>
        <dbReference type="SAM" id="Phobius"/>
    </source>
</evidence>
<keyword evidence="2" id="KW-0472">Membrane</keyword>
<dbReference type="EMBL" id="JAWDGP010000643">
    <property type="protein sequence ID" value="KAK3798668.1"/>
    <property type="molecule type" value="Genomic_DNA"/>
</dbReference>
<sequence>MNISTDFPGGFSQVEVLQIDGKSQLLGFGRTLGMVALCWLAGHLIILACIGFNIPDNSICYISAVMPRVGIIIVSAVCLISCCLTIVMNLRVLKRIRRRPEQRAHEVHVSTITQDLNQRSSAQRKEECMARIRRRRTSSVTPISCFTSSIPRLSKLCPTSKQATLALSATPPCDLLETSRRKAIEGQFHNASDHMDKSKTTPTLPQTQTESSLPKVNNLIDADAALKGSMTESKRSDQNPYENGVSHSASDLEAITLDNTEFKNTCTYFETSEKPNSSDAHQQQVCGTSSLILSLSAGNVAYNVKNVRETEVTTTIGIEENMHTNAIAVSLLNVEGESEKQISVEVNRGPQGHDENAPNQAQFEPEVDCDILSANKARDKFENTTQSKTTQEGCISNVLDIIKQSRISCNIDCQSKNSQSFEVFPVYTQKSRSSAESFNFRLCRKSKICKLKKSRSQDVNSIRSKSTEGNETDFGSPILLQYNDASKSIGKSKKINEEKWLRDTTKSKSSEVNQKHLKEDCENRMGNVTSHTSSSISFGISNLTFDNEVDSHKFKLSEYRIDPMIFCDMPSSSSTSQEHVMLDHVVVSAGHENSSMCRHTKIPTSSTIQINKDSSSGSTGSRIKLDSEKSDQPFSNSISERQSQKRNWRRRTQNTLLILCSWCCLLSLPYIIYGGYVAIWIEDRVSQTKSQISMRILDAYDVFQQRKLIPTNAAYFTPKRYWQV</sequence>
<protein>
    <submittedName>
        <fullName evidence="3">Uncharacterized protein</fullName>
    </submittedName>
</protein>
<dbReference type="AlphaFoldDB" id="A0AAE1B2V9"/>
<feature type="transmembrane region" description="Helical" evidence="2">
    <location>
        <begin position="32"/>
        <end position="54"/>
    </location>
</feature>
<feature type="transmembrane region" description="Helical" evidence="2">
    <location>
        <begin position="69"/>
        <end position="93"/>
    </location>
</feature>
<name>A0AAE1B2V9_9GAST</name>
<proteinExistence type="predicted"/>
<organism evidence="3 4">
    <name type="scientific">Elysia crispata</name>
    <name type="common">lettuce slug</name>
    <dbReference type="NCBI Taxonomy" id="231223"/>
    <lineage>
        <taxon>Eukaryota</taxon>
        <taxon>Metazoa</taxon>
        <taxon>Spiralia</taxon>
        <taxon>Lophotrochozoa</taxon>
        <taxon>Mollusca</taxon>
        <taxon>Gastropoda</taxon>
        <taxon>Heterobranchia</taxon>
        <taxon>Euthyneura</taxon>
        <taxon>Panpulmonata</taxon>
        <taxon>Sacoglossa</taxon>
        <taxon>Placobranchoidea</taxon>
        <taxon>Plakobranchidae</taxon>
        <taxon>Elysia</taxon>
    </lineage>
</organism>
<feature type="transmembrane region" description="Helical" evidence="2">
    <location>
        <begin position="656"/>
        <end position="681"/>
    </location>
</feature>
<feature type="compositionally biased region" description="Polar residues" evidence="1">
    <location>
        <begin position="200"/>
        <end position="212"/>
    </location>
</feature>
<accession>A0AAE1B2V9</accession>
<dbReference type="Proteomes" id="UP001283361">
    <property type="component" value="Unassembled WGS sequence"/>
</dbReference>
<feature type="region of interest" description="Disordered" evidence="1">
    <location>
        <begin position="192"/>
        <end position="212"/>
    </location>
</feature>
<evidence type="ECO:0000256" key="1">
    <source>
        <dbReference type="SAM" id="MobiDB-lite"/>
    </source>
</evidence>
<feature type="region of interest" description="Disordered" evidence="1">
    <location>
        <begin position="607"/>
        <end position="646"/>
    </location>
</feature>
<reference evidence="3" key="1">
    <citation type="journal article" date="2023" name="G3 (Bethesda)">
        <title>A reference genome for the long-term kleptoplast-retaining sea slug Elysia crispata morphotype clarki.</title>
        <authorList>
            <person name="Eastman K.E."/>
            <person name="Pendleton A.L."/>
            <person name="Shaikh M.A."/>
            <person name="Suttiyut T."/>
            <person name="Ogas R."/>
            <person name="Tomko P."/>
            <person name="Gavelis G."/>
            <person name="Widhalm J.R."/>
            <person name="Wisecaver J.H."/>
        </authorList>
    </citation>
    <scope>NUCLEOTIDE SEQUENCE</scope>
    <source>
        <strain evidence="3">ECLA1</strain>
    </source>
</reference>
<feature type="compositionally biased region" description="Polar residues" evidence="1">
    <location>
        <begin position="632"/>
        <end position="641"/>
    </location>
</feature>
<comment type="caution">
    <text evidence="3">The sequence shown here is derived from an EMBL/GenBank/DDBJ whole genome shotgun (WGS) entry which is preliminary data.</text>
</comment>
<feature type="compositionally biased region" description="Polar residues" evidence="1">
    <location>
        <begin position="607"/>
        <end position="621"/>
    </location>
</feature>
<gene>
    <name evidence="3" type="ORF">RRG08_019830</name>
</gene>
<evidence type="ECO:0000313" key="3">
    <source>
        <dbReference type="EMBL" id="KAK3798668.1"/>
    </source>
</evidence>
<evidence type="ECO:0000313" key="4">
    <source>
        <dbReference type="Proteomes" id="UP001283361"/>
    </source>
</evidence>